<dbReference type="VEuPathDB" id="FungiDB:BDEG_22937"/>
<dbReference type="PANTHER" id="PTHR47667:SF1">
    <property type="entry name" value="REGULATOR OF TY1 TRANSPOSITION PROTEIN 107"/>
    <property type="match status" value="1"/>
</dbReference>
<dbReference type="CDD" id="cd18436">
    <property type="entry name" value="BRCT_BRC1_like_rpt2"/>
    <property type="match status" value="1"/>
</dbReference>
<dbReference type="GO" id="GO:0006302">
    <property type="term" value="P:double-strand break repair"/>
    <property type="evidence" value="ECO:0007669"/>
    <property type="project" value="TreeGrafter"/>
</dbReference>
<name>A0A177WI79_BATDL</name>
<evidence type="ECO:0000256" key="1">
    <source>
        <dbReference type="SAM" id="MobiDB-lite"/>
    </source>
</evidence>
<feature type="region of interest" description="Disordered" evidence="1">
    <location>
        <begin position="626"/>
        <end position="649"/>
    </location>
</feature>
<dbReference type="InterPro" id="IPR053036">
    <property type="entry name" value="CellCycle_DNARepair_Reg"/>
</dbReference>
<dbReference type="Proteomes" id="UP000077115">
    <property type="component" value="Unassembled WGS sequence"/>
</dbReference>
<feature type="domain" description="BRCT" evidence="2">
    <location>
        <begin position="7"/>
        <end position="127"/>
    </location>
</feature>
<dbReference type="AlphaFoldDB" id="A0A177WI79"/>
<feature type="compositionally biased region" description="Low complexity" evidence="1">
    <location>
        <begin position="629"/>
        <end position="638"/>
    </location>
</feature>
<dbReference type="InterPro" id="IPR001357">
    <property type="entry name" value="BRCT_dom"/>
</dbReference>
<dbReference type="OrthoDB" id="342264at2759"/>
<dbReference type="STRING" id="403673.A0A177WI79"/>
<reference evidence="3 4" key="1">
    <citation type="submission" date="2006-10" db="EMBL/GenBank/DDBJ databases">
        <title>The Genome Sequence of Batrachochytrium dendrobatidis JEL423.</title>
        <authorList>
            <consortium name="The Broad Institute Genome Sequencing Platform"/>
            <person name="Birren B."/>
            <person name="Lander E."/>
            <person name="Galagan J."/>
            <person name="Cuomo C."/>
            <person name="Devon K."/>
            <person name="Jaffe D."/>
            <person name="Butler J."/>
            <person name="Alvarez P."/>
            <person name="Gnerre S."/>
            <person name="Grabherr M."/>
            <person name="Kleber M."/>
            <person name="Mauceli E."/>
            <person name="Brockman W."/>
            <person name="Young S."/>
            <person name="LaButti K."/>
            <person name="Sykes S."/>
            <person name="DeCaprio D."/>
            <person name="Crawford M."/>
            <person name="Koehrsen M."/>
            <person name="Engels R."/>
            <person name="Montgomery P."/>
            <person name="Pearson M."/>
            <person name="Howarth C."/>
            <person name="Larson L."/>
            <person name="White J."/>
            <person name="O'Leary S."/>
            <person name="Kodira C."/>
            <person name="Zeng Q."/>
            <person name="Yandava C."/>
            <person name="Alvarado L."/>
            <person name="Longcore J."/>
            <person name="James T."/>
        </authorList>
    </citation>
    <scope>NUCLEOTIDE SEQUENCE [LARGE SCALE GENOMIC DNA]</scope>
    <source>
        <strain evidence="3 4">JEL423</strain>
    </source>
</reference>
<evidence type="ECO:0000313" key="4">
    <source>
        <dbReference type="Proteomes" id="UP000077115"/>
    </source>
</evidence>
<feature type="domain" description="BRCT" evidence="2">
    <location>
        <begin position="773"/>
        <end position="836"/>
    </location>
</feature>
<sequence length="966" mass="107115">MSVTENNNALLFKDMLFAIAVNIHKAERDQISSLLKSHGGLVLSNRYPSIGFENPALKSSLEPLSDQSVTYSTTNASLSSSYPEGTLIITKELLPINSAKNLRQITPLWVDKVILHKRFCGPEFYSPDPVKFCSGIVAYCEDQIPTCDVEVIYGGLEAFGGQWRTKLTDDTTHLIALSDTTETSRKAQAMKSVKIILPHYFDDCFLLRRYCPDDAYLFPNPRIRAKDIRDVFSAKAESLSAIDFRTSCCKSCISKNPISRKDSHLTQFLDSVKEAGATISSIYESGKTTIAVMDFQNNIYFRQALIDGVIVGTFRWLQAIVATKAISSPQLAPLHFPRPATPIKGADQLIISVSNYAGTAREDIATMAVHIGAQFTRSMTNSNTHLVCSSQTGTKYIKALEWNIHIVNHLWIEETYVHWVLQRETKPSYFRFTFSLCSIVNKTPVEFQLPPLEFSANLVGSIKPADSSSSTPNRTLTKLGSSLTSSSVYQKTTPTIIDSAISNQKGSKKFKAFANASQSVFNTSHSANLIPVVNTVHQLQTAKNSCNLNHNQSSTALHVEPTAHQTSLKNAFENSTPLATAPTISIDVDPVKEISYIQKLSLIPEREQTLIPRAQLLLDQTPNEAQTLSKSSVASSKSEPCDKSRQHKNQHEVFNTVAKTANVLETTFASNQYIQKSVSSNRPTRLEKPNSTTKSCASTFEQESQAVLIHPTKPLCFDENQPNREFSNTQQAETTSATTLKRKRLQVQVTPTPVPKSQTVFTTTMFSIPIQHKKIMLKLGAVAVDHMDFTCLVASKIVRTTKFLVAVIQGKPIVHPGWVLDSISANTLLPTYKYILKDKAGEDRFRITLFESISKGIARPLLRNIVVYFTVKVVNVIAQDVVEMLVRLAGGSSVLIGFGRVHEEKVRALRKMCLRRDTCTNVVIVYCNGESIGDYGIVPKGDGQWPVIVSESDFMNCFLRQSLSIN</sequence>
<dbReference type="InterPro" id="IPR036420">
    <property type="entry name" value="BRCT_dom_sf"/>
</dbReference>
<dbReference type="GO" id="GO:0035361">
    <property type="term" value="C:Cul8-RING ubiquitin ligase complex"/>
    <property type="evidence" value="ECO:0007669"/>
    <property type="project" value="TreeGrafter"/>
</dbReference>
<dbReference type="Pfam" id="PF16770">
    <property type="entry name" value="RTT107_BRCT_5"/>
    <property type="match status" value="1"/>
</dbReference>
<dbReference type="SMART" id="SM00292">
    <property type="entry name" value="BRCT"/>
    <property type="match status" value="4"/>
</dbReference>
<dbReference type="PROSITE" id="PS50172">
    <property type="entry name" value="BRCT"/>
    <property type="match status" value="4"/>
</dbReference>
<dbReference type="Gene3D" id="3.40.50.10190">
    <property type="entry name" value="BRCT domain"/>
    <property type="match status" value="3"/>
</dbReference>
<dbReference type="PANTHER" id="PTHR47667">
    <property type="entry name" value="REGULATOR OF TY1 TRANSPOSITION PROTEIN 107"/>
    <property type="match status" value="1"/>
</dbReference>
<proteinExistence type="predicted"/>
<accession>A0A177WI79</accession>
<dbReference type="SUPFAM" id="SSF52113">
    <property type="entry name" value="BRCT domain"/>
    <property type="match status" value="3"/>
</dbReference>
<feature type="domain" description="BRCT" evidence="2">
    <location>
        <begin position="156"/>
        <end position="218"/>
    </location>
</feature>
<protein>
    <recommendedName>
        <fullName evidence="2">BRCT domain-containing protein</fullName>
    </recommendedName>
</protein>
<reference evidence="3 4" key="2">
    <citation type="submission" date="2016-05" db="EMBL/GenBank/DDBJ databases">
        <title>Lineage-specific infection strategies underlie the spectrum of fungal disease in amphibians.</title>
        <authorList>
            <person name="Cuomo C.A."/>
            <person name="Farrer R.A."/>
            <person name="James T."/>
            <person name="Longcore J."/>
            <person name="Birren B."/>
        </authorList>
    </citation>
    <scope>NUCLEOTIDE SEQUENCE [LARGE SCALE GENOMIC DNA]</scope>
    <source>
        <strain evidence="3 4">JEL423</strain>
    </source>
</reference>
<evidence type="ECO:0000313" key="3">
    <source>
        <dbReference type="EMBL" id="OAJ39061.1"/>
    </source>
</evidence>
<dbReference type="EMBL" id="DS022302">
    <property type="protein sequence ID" value="OAJ39061.1"/>
    <property type="molecule type" value="Genomic_DNA"/>
</dbReference>
<dbReference type="Pfam" id="PF12738">
    <property type="entry name" value="PTCB-BRCT"/>
    <property type="match status" value="1"/>
</dbReference>
<organism evidence="3 4">
    <name type="scientific">Batrachochytrium dendrobatidis (strain JEL423)</name>
    <dbReference type="NCBI Taxonomy" id="403673"/>
    <lineage>
        <taxon>Eukaryota</taxon>
        <taxon>Fungi</taxon>
        <taxon>Fungi incertae sedis</taxon>
        <taxon>Chytridiomycota</taxon>
        <taxon>Chytridiomycota incertae sedis</taxon>
        <taxon>Chytridiomycetes</taxon>
        <taxon>Rhizophydiales</taxon>
        <taxon>Rhizophydiales incertae sedis</taxon>
        <taxon>Batrachochytrium</taxon>
    </lineage>
</organism>
<evidence type="ECO:0000259" key="2">
    <source>
        <dbReference type="PROSITE" id="PS50172"/>
    </source>
</evidence>
<dbReference type="GO" id="GO:1990683">
    <property type="term" value="P:DNA double-strand break attachment to nuclear envelope"/>
    <property type="evidence" value="ECO:0007669"/>
    <property type="project" value="TreeGrafter"/>
</dbReference>
<dbReference type="CDD" id="cd17744">
    <property type="entry name" value="BRCT_MDC1_rpt1"/>
    <property type="match status" value="1"/>
</dbReference>
<dbReference type="eggNOG" id="KOG2043">
    <property type="taxonomic scope" value="Eukaryota"/>
</dbReference>
<feature type="domain" description="BRCT" evidence="2">
    <location>
        <begin position="338"/>
        <end position="416"/>
    </location>
</feature>
<dbReference type="GO" id="GO:0005634">
    <property type="term" value="C:nucleus"/>
    <property type="evidence" value="ECO:0007669"/>
    <property type="project" value="TreeGrafter"/>
</dbReference>
<gene>
    <name evidence="3" type="ORF">BDEG_22937</name>
</gene>